<evidence type="ECO:0000256" key="3">
    <source>
        <dbReference type="PROSITE-ProRule" id="PRU00339"/>
    </source>
</evidence>
<dbReference type="Proteomes" id="UP001056708">
    <property type="component" value="Chromosome"/>
</dbReference>
<sequence length="565" mass="61575">MVTRTVMAWVLGLSLLLIPQGCGMIGTVDELFEQGNAAQSDGRYEDAEQTWRRVLEIEPNNAKAYRHLGIALYDQGKLDEAIAAYHRALELNPDFARAYNSLGVALSEQGKLDEAIAAYHRALELPDEQSITASVHTLAHNNLGVALSKQGKLDEAIAAYHRALQLDPNYANAYNNLGIALSEQGKLDEAIAAYKRAIELDPESANAYNNLGIALSEQGEFDEAIAAYNRVLELNPESAGAYYNLGNALRDQGKLNSAIAAYRTALTLPKDTTTTPASAHTLAHTALGYALQQQGNLQEAIRQYQRAIQLDPEFSQARTNLREAQRLLNLEDNPLPDDLEERFPSLEENPYFPLQRSVVLILTETSSGSEQGTGWVIQRDGDITLIVTNRHVVSDGNSQRPSDSIQIELYSQNDPEHRLRFPARIRDITAPNDPLDLAILEVRNLPDDIEPLPLASSPAPMLGDILIIGHPFTGNPWTMESGRVANIVADPRQQNLQIGGATLAVGNSGSPVIYNDEVVGLLVTIGDELGSSPPRGQGNSIGGFGFAYPLNILQNQLQAWGIPAN</sequence>
<dbReference type="PANTHER" id="PTHR44943:SF8">
    <property type="entry name" value="TPR REPEAT-CONTAINING PROTEIN MJ0263"/>
    <property type="match status" value="1"/>
</dbReference>
<dbReference type="SUPFAM" id="SSF48452">
    <property type="entry name" value="TPR-like"/>
    <property type="match status" value="1"/>
</dbReference>
<protein>
    <submittedName>
        <fullName evidence="4">Tetratricopeptide repeat protein</fullName>
    </submittedName>
</protein>
<dbReference type="SUPFAM" id="SSF50494">
    <property type="entry name" value="Trypsin-like serine proteases"/>
    <property type="match status" value="1"/>
</dbReference>
<feature type="repeat" description="TPR" evidence="3">
    <location>
        <begin position="239"/>
        <end position="272"/>
    </location>
</feature>
<feature type="repeat" description="TPR" evidence="3">
    <location>
        <begin position="205"/>
        <end position="238"/>
    </location>
</feature>
<feature type="repeat" description="TPR" evidence="3">
    <location>
        <begin position="96"/>
        <end position="129"/>
    </location>
</feature>
<dbReference type="InterPro" id="IPR009003">
    <property type="entry name" value="Peptidase_S1_PA"/>
</dbReference>
<dbReference type="EMBL" id="CP098611">
    <property type="protein sequence ID" value="USR91130.1"/>
    <property type="molecule type" value="Genomic_DNA"/>
</dbReference>
<feature type="repeat" description="TPR" evidence="3">
    <location>
        <begin position="171"/>
        <end position="204"/>
    </location>
</feature>
<keyword evidence="2 3" id="KW-0802">TPR repeat</keyword>
<dbReference type="Gene3D" id="1.25.40.10">
    <property type="entry name" value="Tetratricopeptide repeat domain"/>
    <property type="match status" value="4"/>
</dbReference>
<accession>A0ABY5AQ50</accession>
<evidence type="ECO:0000313" key="5">
    <source>
        <dbReference type="Proteomes" id="UP001056708"/>
    </source>
</evidence>
<feature type="repeat" description="TPR" evidence="3">
    <location>
        <begin position="28"/>
        <end position="61"/>
    </location>
</feature>
<feature type="repeat" description="TPR" evidence="3">
    <location>
        <begin position="137"/>
        <end position="170"/>
    </location>
</feature>
<evidence type="ECO:0000256" key="2">
    <source>
        <dbReference type="ARBA" id="ARBA00022803"/>
    </source>
</evidence>
<dbReference type="InterPro" id="IPR011990">
    <property type="entry name" value="TPR-like_helical_dom_sf"/>
</dbReference>
<dbReference type="RefSeq" id="WP_252663161.1">
    <property type="nucleotide sequence ID" value="NZ_CP098611.1"/>
</dbReference>
<evidence type="ECO:0000313" key="4">
    <source>
        <dbReference type="EMBL" id="USR91130.1"/>
    </source>
</evidence>
<keyword evidence="5" id="KW-1185">Reference proteome</keyword>
<name>A0ABY5AQ50_9CYAN</name>
<dbReference type="SMART" id="SM00028">
    <property type="entry name" value="TPR"/>
    <property type="match status" value="8"/>
</dbReference>
<dbReference type="InterPro" id="IPR019734">
    <property type="entry name" value="TPR_rpt"/>
</dbReference>
<proteinExistence type="predicted"/>
<dbReference type="Pfam" id="PF00515">
    <property type="entry name" value="TPR_1"/>
    <property type="match status" value="3"/>
</dbReference>
<dbReference type="PROSITE" id="PS50293">
    <property type="entry name" value="TPR_REGION"/>
    <property type="match status" value="6"/>
</dbReference>
<dbReference type="Pfam" id="PF13365">
    <property type="entry name" value="Trypsin_2"/>
    <property type="match status" value="1"/>
</dbReference>
<evidence type="ECO:0000256" key="1">
    <source>
        <dbReference type="ARBA" id="ARBA00022737"/>
    </source>
</evidence>
<dbReference type="InterPro" id="IPR051685">
    <property type="entry name" value="Ycf3/AcsC/BcsC/TPR_MFPF"/>
</dbReference>
<dbReference type="PROSITE" id="PS50005">
    <property type="entry name" value="TPR"/>
    <property type="match status" value="8"/>
</dbReference>
<dbReference type="InterPro" id="IPR043504">
    <property type="entry name" value="Peptidase_S1_PA_chymotrypsin"/>
</dbReference>
<dbReference type="PANTHER" id="PTHR44943">
    <property type="entry name" value="CELLULOSE SYNTHASE OPERON PROTEIN C"/>
    <property type="match status" value="1"/>
</dbReference>
<keyword evidence="1" id="KW-0677">Repeat</keyword>
<dbReference type="Gene3D" id="2.40.10.10">
    <property type="entry name" value="Trypsin-like serine proteases"/>
    <property type="match status" value="2"/>
</dbReference>
<reference evidence="4" key="1">
    <citation type="submission" date="2022-06" db="EMBL/GenBank/DDBJ databases">
        <title>Genome sequence of Phormidium yuhuli AB48 isolated from an industrial photobioreactor environment.</title>
        <authorList>
            <person name="Qiu Y."/>
            <person name="Noonan A.J.C."/>
            <person name="Dofher K."/>
            <person name="Koch M."/>
            <person name="Kieft B."/>
            <person name="Lin X."/>
            <person name="Ziels R.M."/>
            <person name="Hallam S.J."/>
        </authorList>
    </citation>
    <scope>NUCLEOTIDE SEQUENCE</scope>
    <source>
        <strain evidence="4">AB48</strain>
    </source>
</reference>
<feature type="repeat" description="TPR" evidence="3">
    <location>
        <begin position="281"/>
        <end position="314"/>
    </location>
</feature>
<feature type="repeat" description="TPR" evidence="3">
    <location>
        <begin position="62"/>
        <end position="95"/>
    </location>
</feature>
<organism evidence="4 5">
    <name type="scientific">Phormidium yuhuli AB48</name>
    <dbReference type="NCBI Taxonomy" id="2940671"/>
    <lineage>
        <taxon>Bacteria</taxon>
        <taxon>Bacillati</taxon>
        <taxon>Cyanobacteriota</taxon>
        <taxon>Cyanophyceae</taxon>
        <taxon>Oscillatoriophycideae</taxon>
        <taxon>Oscillatoriales</taxon>
        <taxon>Oscillatoriaceae</taxon>
        <taxon>Phormidium</taxon>
        <taxon>Phormidium yuhuli</taxon>
    </lineage>
</organism>
<dbReference type="Pfam" id="PF13414">
    <property type="entry name" value="TPR_11"/>
    <property type="match status" value="2"/>
</dbReference>
<gene>
    <name evidence="4" type="ORF">NEA10_20280</name>
</gene>